<protein>
    <submittedName>
        <fullName evidence="1">Uncharacterized protein</fullName>
    </submittedName>
</protein>
<organism evidence="1 2">
    <name type="scientific">Coptotermes formosanus</name>
    <name type="common">Formosan subterranean termite</name>
    <dbReference type="NCBI Taxonomy" id="36987"/>
    <lineage>
        <taxon>Eukaryota</taxon>
        <taxon>Metazoa</taxon>
        <taxon>Ecdysozoa</taxon>
        <taxon>Arthropoda</taxon>
        <taxon>Hexapoda</taxon>
        <taxon>Insecta</taxon>
        <taxon>Pterygota</taxon>
        <taxon>Neoptera</taxon>
        <taxon>Polyneoptera</taxon>
        <taxon>Dictyoptera</taxon>
        <taxon>Blattodea</taxon>
        <taxon>Blattoidea</taxon>
        <taxon>Termitoidae</taxon>
        <taxon>Rhinotermitidae</taxon>
        <taxon>Coptotermes</taxon>
    </lineage>
</organism>
<dbReference type="AlphaFoldDB" id="A0A6L2Q7C0"/>
<comment type="caution">
    <text evidence="1">The sequence shown here is derived from an EMBL/GenBank/DDBJ whole genome shotgun (WGS) entry which is preliminary data.</text>
</comment>
<dbReference type="PANTHER" id="PTHR46114">
    <property type="entry name" value="APPLE DOMAIN-CONTAINING PROTEIN"/>
    <property type="match status" value="1"/>
</dbReference>
<evidence type="ECO:0000313" key="2">
    <source>
        <dbReference type="Proteomes" id="UP000502823"/>
    </source>
</evidence>
<dbReference type="InParanoid" id="A0A6L2Q7C0"/>
<dbReference type="PANTHER" id="PTHR46114:SF2">
    <property type="entry name" value="CULLIN N-TERMINAL DOMAIN-CONTAINING PROTEIN"/>
    <property type="match status" value="1"/>
</dbReference>
<dbReference type="EMBL" id="BLKM01009743">
    <property type="protein sequence ID" value="GFG37707.1"/>
    <property type="molecule type" value="Genomic_DNA"/>
</dbReference>
<evidence type="ECO:0000313" key="1">
    <source>
        <dbReference type="EMBL" id="GFG37707.1"/>
    </source>
</evidence>
<reference evidence="2" key="1">
    <citation type="submission" date="2020-01" db="EMBL/GenBank/DDBJ databases">
        <title>Draft genome sequence of the Termite Coptotermes fromosanus.</title>
        <authorList>
            <person name="Itakura S."/>
            <person name="Yosikawa Y."/>
            <person name="Umezawa K."/>
        </authorList>
    </citation>
    <scope>NUCLEOTIDE SEQUENCE [LARGE SCALE GENOMIC DNA]</scope>
</reference>
<name>A0A6L2Q7C0_COPFO</name>
<sequence>MDQNSTGFMYLENKFPGISNAKIKEGVFVGPQIRELIQNVKFEDQLSEVVKAAWKSFKSVTTSFWGKS</sequence>
<proteinExistence type="predicted"/>
<keyword evidence="2" id="KW-1185">Reference proteome</keyword>
<dbReference type="Proteomes" id="UP000502823">
    <property type="component" value="Unassembled WGS sequence"/>
</dbReference>
<accession>A0A6L2Q7C0</accession>
<dbReference type="OrthoDB" id="6773308at2759"/>
<gene>
    <name evidence="1" type="ORF">Cfor_11784</name>
</gene>